<dbReference type="EMBL" id="JAYMRS010000007">
    <property type="protein sequence ID" value="MFB8769840.1"/>
    <property type="molecule type" value="Genomic_DNA"/>
</dbReference>
<gene>
    <name evidence="1" type="ORF">VSQ78_19185</name>
</gene>
<dbReference type="Gene3D" id="3.40.109.10">
    <property type="entry name" value="NADH Oxidase"/>
    <property type="match status" value="1"/>
</dbReference>
<dbReference type="InterPro" id="IPR000415">
    <property type="entry name" value="Nitroreductase-like"/>
</dbReference>
<dbReference type="PANTHER" id="PTHR43745">
    <property type="entry name" value="NITROREDUCTASE MJ1384-RELATED"/>
    <property type="match status" value="1"/>
</dbReference>
<organism evidence="1 2">
    <name type="scientific">Nocardiopsis alba</name>
    <dbReference type="NCBI Taxonomy" id="53437"/>
    <lineage>
        <taxon>Bacteria</taxon>
        <taxon>Bacillati</taxon>
        <taxon>Actinomycetota</taxon>
        <taxon>Actinomycetes</taxon>
        <taxon>Streptosporangiales</taxon>
        <taxon>Nocardiopsidaceae</taxon>
        <taxon>Nocardiopsis</taxon>
    </lineage>
</organism>
<dbReference type="Proteomes" id="UP001585053">
    <property type="component" value="Unassembled WGS sequence"/>
</dbReference>
<accession>A0ABV5DZ27</accession>
<dbReference type="InterPro" id="IPR052544">
    <property type="entry name" value="Bacteriocin_Proc_Enz"/>
</dbReference>
<reference evidence="1 2" key="1">
    <citation type="submission" date="2024-01" db="EMBL/GenBank/DDBJ databases">
        <title>Genome mining of biosynthetic gene clusters to explore secondary metabolites of Streptomyces sp.</title>
        <authorList>
            <person name="Baig A."/>
            <person name="Ajitkumar Shintre N."/>
            <person name="Kumar H."/>
            <person name="Anbarasu A."/>
            <person name="Ramaiah S."/>
        </authorList>
    </citation>
    <scope>NUCLEOTIDE SEQUENCE [LARGE SCALE GENOMIC DNA]</scope>
    <source>
        <strain evidence="1 2">A01</strain>
    </source>
</reference>
<sequence length="546" mass="58064">MSKEVRAETVGRAARGGDLQLTVPLQPSVRRGVRFRGVGDAVVLDGSDQPQAFNGAFARETLIPLTDLCDGTRGHRELANRLGLEQETVYKALALLWAAGGVEESPGETGRPVSPELSTLLSRLGNSTGANRSWTECVDRLGHRTVRLEGHGPSVAAAGRAFGEVCTVVEGPPGDGRSAVEGELAVFFETGATRLVLGESADRCWREGVPLLRVRVGSGAVTLGPYVDPALTPCVECGTCDETDHGGEPSEHVVELAAGVTAHHVMALFTRATMTHLPLDASRIEVTDLSTSYTSAVSRPGCRTCSHSKGPIADTVPDSAVYEASVAMPPRAFLDPKGHLGHYQTGNIRITAEFRSWPSSPKVDLPEPDLSRLVGRPEAPGHDRTVTLEDLSLVLKVAFGVRELPTAEGGRVRRWTAAAGNIGCTTAYVLCRDDSVLPAGVYAYVERDHVLARLPGEIPPGEDQIELVIVGDLAKVMRKYGTFGLRLTMLDAGCELTSARDVAEALGLFVRPVADWDDGDLARALGTSRNTEPVVAAAVLEAPREI</sequence>
<evidence type="ECO:0000313" key="2">
    <source>
        <dbReference type="Proteomes" id="UP001585053"/>
    </source>
</evidence>
<comment type="caution">
    <text evidence="1">The sequence shown here is derived from an EMBL/GenBank/DDBJ whole genome shotgun (WGS) entry which is preliminary data.</text>
</comment>
<name>A0ABV5DZ27_9ACTN</name>
<protein>
    <submittedName>
        <fullName evidence="1">TpaE</fullName>
    </submittedName>
</protein>
<keyword evidence="2" id="KW-1185">Reference proteome</keyword>
<dbReference type="PANTHER" id="PTHR43745:SF2">
    <property type="entry name" value="NITROREDUCTASE MJ1384-RELATED"/>
    <property type="match status" value="1"/>
</dbReference>
<evidence type="ECO:0000313" key="1">
    <source>
        <dbReference type="EMBL" id="MFB8769840.1"/>
    </source>
</evidence>
<proteinExistence type="predicted"/>
<dbReference type="RefSeq" id="WP_014908680.1">
    <property type="nucleotide sequence ID" value="NZ_JAYMRS010000007.1"/>
</dbReference>
<dbReference type="Gene3D" id="3.40.50.720">
    <property type="entry name" value="NAD(P)-binding Rossmann-like Domain"/>
    <property type="match status" value="1"/>
</dbReference>